<keyword evidence="9" id="KW-1185">Reference proteome</keyword>
<protein>
    <recommendedName>
        <fullName evidence="7">Protein kinase domain-containing protein</fullName>
    </recommendedName>
</protein>
<proteinExistence type="predicted"/>
<feature type="domain" description="Protein kinase" evidence="7">
    <location>
        <begin position="1"/>
        <end position="359"/>
    </location>
</feature>
<evidence type="ECO:0000256" key="4">
    <source>
        <dbReference type="ARBA" id="ARBA00022777"/>
    </source>
</evidence>
<keyword evidence="3" id="KW-0547">Nucleotide-binding</keyword>
<feature type="region of interest" description="Disordered" evidence="6">
    <location>
        <begin position="437"/>
        <end position="459"/>
    </location>
</feature>
<dbReference type="AlphaFoldDB" id="A0A0C3CAQ2"/>
<organism evidence="8 9">
    <name type="scientific">Hebeloma cylindrosporum</name>
    <dbReference type="NCBI Taxonomy" id="76867"/>
    <lineage>
        <taxon>Eukaryota</taxon>
        <taxon>Fungi</taxon>
        <taxon>Dikarya</taxon>
        <taxon>Basidiomycota</taxon>
        <taxon>Agaricomycotina</taxon>
        <taxon>Agaricomycetes</taxon>
        <taxon>Agaricomycetidae</taxon>
        <taxon>Agaricales</taxon>
        <taxon>Agaricineae</taxon>
        <taxon>Hymenogastraceae</taxon>
        <taxon>Hebeloma</taxon>
    </lineage>
</organism>
<evidence type="ECO:0000256" key="6">
    <source>
        <dbReference type="SAM" id="MobiDB-lite"/>
    </source>
</evidence>
<dbReference type="EMBL" id="KN831782">
    <property type="protein sequence ID" value="KIM40661.1"/>
    <property type="molecule type" value="Genomic_DNA"/>
</dbReference>
<dbReference type="Pfam" id="PF00069">
    <property type="entry name" value="Pkinase"/>
    <property type="match status" value="2"/>
</dbReference>
<reference evidence="9" key="2">
    <citation type="submission" date="2015-01" db="EMBL/GenBank/DDBJ databases">
        <title>Evolutionary Origins and Diversification of the Mycorrhizal Mutualists.</title>
        <authorList>
            <consortium name="DOE Joint Genome Institute"/>
            <consortium name="Mycorrhizal Genomics Consortium"/>
            <person name="Kohler A."/>
            <person name="Kuo A."/>
            <person name="Nagy L.G."/>
            <person name="Floudas D."/>
            <person name="Copeland A."/>
            <person name="Barry K.W."/>
            <person name="Cichocki N."/>
            <person name="Veneault-Fourrey C."/>
            <person name="LaButti K."/>
            <person name="Lindquist E.A."/>
            <person name="Lipzen A."/>
            <person name="Lundell T."/>
            <person name="Morin E."/>
            <person name="Murat C."/>
            <person name="Riley R."/>
            <person name="Ohm R."/>
            <person name="Sun H."/>
            <person name="Tunlid A."/>
            <person name="Henrissat B."/>
            <person name="Grigoriev I.V."/>
            <person name="Hibbett D.S."/>
            <person name="Martin F."/>
        </authorList>
    </citation>
    <scope>NUCLEOTIDE SEQUENCE [LARGE SCALE GENOMIC DNA]</scope>
    <source>
        <strain evidence="9">h7</strain>
    </source>
</reference>
<dbReference type="CDD" id="cd14008">
    <property type="entry name" value="STKc_LKB1_CaMKK"/>
    <property type="match status" value="1"/>
</dbReference>
<dbReference type="PROSITE" id="PS50011">
    <property type="entry name" value="PROTEIN_KINASE_DOM"/>
    <property type="match status" value="1"/>
</dbReference>
<reference evidence="8 9" key="1">
    <citation type="submission" date="2014-04" db="EMBL/GenBank/DDBJ databases">
        <authorList>
            <consortium name="DOE Joint Genome Institute"/>
            <person name="Kuo A."/>
            <person name="Gay G."/>
            <person name="Dore J."/>
            <person name="Kohler A."/>
            <person name="Nagy L.G."/>
            <person name="Floudas D."/>
            <person name="Copeland A."/>
            <person name="Barry K.W."/>
            <person name="Cichocki N."/>
            <person name="Veneault-Fourrey C."/>
            <person name="LaButti K."/>
            <person name="Lindquist E.A."/>
            <person name="Lipzen A."/>
            <person name="Lundell T."/>
            <person name="Morin E."/>
            <person name="Murat C."/>
            <person name="Sun H."/>
            <person name="Tunlid A."/>
            <person name="Henrissat B."/>
            <person name="Grigoriev I.V."/>
            <person name="Hibbett D.S."/>
            <person name="Martin F."/>
            <person name="Nordberg H.P."/>
            <person name="Cantor M.N."/>
            <person name="Hua S.X."/>
        </authorList>
    </citation>
    <scope>NUCLEOTIDE SEQUENCE [LARGE SCALE GENOMIC DNA]</scope>
    <source>
        <strain evidence="9">h7</strain>
    </source>
</reference>
<keyword evidence="1" id="KW-0723">Serine/threonine-protein kinase</keyword>
<feature type="compositionally biased region" description="Low complexity" evidence="6">
    <location>
        <begin position="211"/>
        <end position="242"/>
    </location>
</feature>
<evidence type="ECO:0000256" key="1">
    <source>
        <dbReference type="ARBA" id="ARBA00022527"/>
    </source>
</evidence>
<dbReference type="GO" id="GO:0004674">
    <property type="term" value="F:protein serine/threonine kinase activity"/>
    <property type="evidence" value="ECO:0007669"/>
    <property type="project" value="UniProtKB-KW"/>
</dbReference>
<evidence type="ECO:0000256" key="5">
    <source>
        <dbReference type="ARBA" id="ARBA00022840"/>
    </source>
</evidence>
<dbReference type="PANTHER" id="PTHR43895:SF152">
    <property type="entry name" value="SERINE_THREONINE-PROTEIN KINASE TOS3"/>
    <property type="match status" value="1"/>
</dbReference>
<dbReference type="Proteomes" id="UP000053424">
    <property type="component" value="Unassembled WGS sequence"/>
</dbReference>
<dbReference type="STRING" id="686832.A0A0C3CAQ2"/>
<evidence type="ECO:0000259" key="7">
    <source>
        <dbReference type="PROSITE" id="PS50011"/>
    </source>
</evidence>
<evidence type="ECO:0000256" key="3">
    <source>
        <dbReference type="ARBA" id="ARBA00022741"/>
    </source>
</evidence>
<evidence type="ECO:0000313" key="8">
    <source>
        <dbReference type="EMBL" id="KIM40661.1"/>
    </source>
</evidence>
<sequence>MLTSFYMAQAMKSVKRNNPRAEQLQNLRKKRLPSSPHTVVADKLNTTEEKIRREIAIMKKLRHAHVVRLYEVIDDRIQDKIYIVMEYLGGGEVKWRDSQHRPVLTVSQTRRILRDAVLGLEYLHHQGIIHRDIKPANLLWTEDRRQVKIGDFGVSHFSYAQRLAAAGGRDVNDDPHDPILLDESGLTRRAGTPSFLAPEVISEHVNESASLLSSTSQSPSSESPIFPTTLTTCPTTTPATGTSAVTIPERPQITKSIDIWALGVTLYCLLFGDTPFHATQRLTTTGSEFSLYNAICNDDWPVPQTMGYDRIPTGGRHPDPSSEGASIINLLDRFLQKDYNVRITLNEVKVRCYLFLPFLLIWIAETSFRAHFLSICILFMCRYRYLSFCLRSDTPGSSKALTTPPTGFPSHLPKRLPSMSLCTKLRMPCPVCTSVGAGAAGSSNRSPRSSVACARSHGTSCNPPTVHRGHFRTVR</sequence>
<dbReference type="InterPro" id="IPR011009">
    <property type="entry name" value="Kinase-like_dom_sf"/>
</dbReference>
<evidence type="ECO:0000256" key="2">
    <source>
        <dbReference type="ARBA" id="ARBA00022679"/>
    </source>
</evidence>
<evidence type="ECO:0000313" key="9">
    <source>
        <dbReference type="Proteomes" id="UP000053424"/>
    </source>
</evidence>
<gene>
    <name evidence="8" type="ORF">M413DRAFT_165880</name>
</gene>
<dbReference type="GO" id="GO:0007165">
    <property type="term" value="P:signal transduction"/>
    <property type="evidence" value="ECO:0007669"/>
    <property type="project" value="TreeGrafter"/>
</dbReference>
<keyword evidence="4" id="KW-0418">Kinase</keyword>
<dbReference type="HOGENOM" id="CLU_574984_0_0_1"/>
<dbReference type="PANTHER" id="PTHR43895">
    <property type="entry name" value="CALCIUM/CALMODULIN-DEPENDENT PROTEIN KINASE KINASE-RELATED"/>
    <property type="match status" value="1"/>
</dbReference>
<keyword evidence="2" id="KW-0808">Transferase</keyword>
<dbReference type="GO" id="GO:0005524">
    <property type="term" value="F:ATP binding"/>
    <property type="evidence" value="ECO:0007669"/>
    <property type="project" value="UniProtKB-KW"/>
</dbReference>
<dbReference type="SMART" id="SM00220">
    <property type="entry name" value="S_TKc"/>
    <property type="match status" value="1"/>
</dbReference>
<name>A0A0C3CAQ2_HEBCY</name>
<feature type="region of interest" description="Disordered" evidence="6">
    <location>
        <begin position="211"/>
        <end position="243"/>
    </location>
</feature>
<accession>A0A0C3CAQ2</accession>
<dbReference type="InterPro" id="IPR000719">
    <property type="entry name" value="Prot_kinase_dom"/>
</dbReference>
<dbReference type="Gene3D" id="1.10.510.10">
    <property type="entry name" value="Transferase(Phosphotransferase) domain 1"/>
    <property type="match status" value="1"/>
</dbReference>
<keyword evidence="5" id="KW-0067">ATP-binding</keyword>
<dbReference type="Gene3D" id="3.30.200.20">
    <property type="entry name" value="Phosphorylase Kinase, domain 1"/>
    <property type="match status" value="1"/>
</dbReference>
<dbReference type="SUPFAM" id="SSF56112">
    <property type="entry name" value="Protein kinase-like (PK-like)"/>
    <property type="match status" value="1"/>
</dbReference>
<dbReference type="OrthoDB" id="68483at2759"/>